<keyword evidence="3" id="KW-1185">Reference proteome</keyword>
<accession>A0A165T4K4</accession>
<dbReference type="EMBL" id="KV429039">
    <property type="protein sequence ID" value="KZT72922.1"/>
    <property type="molecule type" value="Genomic_DNA"/>
</dbReference>
<name>A0A165T4K4_9APHY</name>
<feature type="region of interest" description="Disordered" evidence="1">
    <location>
        <begin position="1"/>
        <end position="37"/>
    </location>
</feature>
<proteinExistence type="predicted"/>
<organism evidence="2 3">
    <name type="scientific">Daedalea quercina L-15889</name>
    <dbReference type="NCBI Taxonomy" id="1314783"/>
    <lineage>
        <taxon>Eukaryota</taxon>
        <taxon>Fungi</taxon>
        <taxon>Dikarya</taxon>
        <taxon>Basidiomycota</taxon>
        <taxon>Agaricomycotina</taxon>
        <taxon>Agaricomycetes</taxon>
        <taxon>Polyporales</taxon>
        <taxon>Fomitopsis</taxon>
    </lineage>
</organism>
<protein>
    <submittedName>
        <fullName evidence="2">Uncharacterized protein</fullName>
    </submittedName>
</protein>
<evidence type="ECO:0000313" key="3">
    <source>
        <dbReference type="Proteomes" id="UP000076727"/>
    </source>
</evidence>
<dbReference type="Proteomes" id="UP000076727">
    <property type="component" value="Unassembled WGS sequence"/>
</dbReference>
<sequence length="112" mass="12649">MSMRREMVRSQVLSGRVSPQRRRCSRAASSPSGAPTPSLPCLPWLVVVRCTEGSESRSQCAWTRQHAVTCRGNANCQGERTEQRTGEVCSTRAATVIRRRRFRERVGAWRSE</sequence>
<dbReference type="AlphaFoldDB" id="A0A165T4K4"/>
<feature type="compositionally biased region" description="Low complexity" evidence="1">
    <location>
        <begin position="26"/>
        <end position="36"/>
    </location>
</feature>
<reference evidence="2 3" key="1">
    <citation type="journal article" date="2016" name="Mol. Biol. Evol.">
        <title>Comparative Genomics of Early-Diverging Mushroom-Forming Fungi Provides Insights into the Origins of Lignocellulose Decay Capabilities.</title>
        <authorList>
            <person name="Nagy L.G."/>
            <person name="Riley R."/>
            <person name="Tritt A."/>
            <person name="Adam C."/>
            <person name="Daum C."/>
            <person name="Floudas D."/>
            <person name="Sun H."/>
            <person name="Yadav J.S."/>
            <person name="Pangilinan J."/>
            <person name="Larsson K.H."/>
            <person name="Matsuura K."/>
            <person name="Barry K."/>
            <person name="Labutti K."/>
            <person name="Kuo R."/>
            <person name="Ohm R.A."/>
            <person name="Bhattacharya S.S."/>
            <person name="Shirouzu T."/>
            <person name="Yoshinaga Y."/>
            <person name="Martin F.M."/>
            <person name="Grigoriev I.V."/>
            <person name="Hibbett D.S."/>
        </authorList>
    </citation>
    <scope>NUCLEOTIDE SEQUENCE [LARGE SCALE GENOMIC DNA]</scope>
    <source>
        <strain evidence="2 3">L-15889</strain>
    </source>
</reference>
<gene>
    <name evidence="2" type="ORF">DAEQUDRAFT_553436</name>
</gene>
<evidence type="ECO:0000256" key="1">
    <source>
        <dbReference type="SAM" id="MobiDB-lite"/>
    </source>
</evidence>
<evidence type="ECO:0000313" key="2">
    <source>
        <dbReference type="EMBL" id="KZT72922.1"/>
    </source>
</evidence>